<keyword evidence="4" id="KW-0175">Coiled coil</keyword>
<evidence type="ECO:0000256" key="4">
    <source>
        <dbReference type="ARBA" id="ARBA00023054"/>
    </source>
</evidence>
<evidence type="ECO:0000313" key="8">
    <source>
        <dbReference type="Proteomes" id="UP001291623"/>
    </source>
</evidence>
<dbReference type="InterPro" id="IPR035897">
    <property type="entry name" value="Toll_tir_struct_dom_sf"/>
</dbReference>
<evidence type="ECO:0000256" key="1">
    <source>
        <dbReference type="ARBA" id="ARBA00004170"/>
    </source>
</evidence>
<comment type="caution">
    <text evidence="7">The sequence shown here is derived from an EMBL/GenBank/DDBJ whole genome shotgun (WGS) entry which is preliminary data.</text>
</comment>
<dbReference type="InterPro" id="IPR027417">
    <property type="entry name" value="P-loop_NTPase"/>
</dbReference>
<dbReference type="InterPro" id="IPR002182">
    <property type="entry name" value="NB-ARC"/>
</dbReference>
<reference evidence="7" key="1">
    <citation type="submission" date="2023-12" db="EMBL/GenBank/DDBJ databases">
        <title>Genome assembly of Anisodus tanguticus.</title>
        <authorList>
            <person name="Wang Y.-J."/>
        </authorList>
    </citation>
    <scope>NUCLEOTIDE SEQUENCE</scope>
    <source>
        <strain evidence="7">KB-2021</strain>
        <tissue evidence="7">Leaf</tissue>
    </source>
</reference>
<dbReference type="PRINTS" id="PR00364">
    <property type="entry name" value="DISEASERSIST"/>
</dbReference>
<dbReference type="InterPro" id="IPR044974">
    <property type="entry name" value="Disease_R_plants"/>
</dbReference>
<sequence length="435" mass="49863">MADQIIQGQSPNSHSHFLLSNTYDVFLSFRGEDTRKNFTNNLYTRLCQFGVNTFRDDDELRRGREIAFELLKAIEESRISIVIFSENYASSRWCLDELVKIIECKEKMKQLVFPVFYCVDPIEVSEHTGNFGKELKRHEERFGSEKVESWRSALTEAANLSGWHLENIDQGYESRFIQKIIVVILWELNRKYLDVAKYPIGIDSRVKHLYSLLCKRQDDVLFIGIYGAGGIGKTTIAKAIFNQIFQHFEGCCFLADIRAEASGEHDGLPTLQEELLCETLGCTNFIVDNVNSGVNLIKEKLCSKKVLIVLDDVGHKSQVESLARARDWFGSGSRVIITTRDEILLNTVEVDEKYKATELNNDESLHLFSCHAFENPIPSRDYGEISKDIVAYIGGLPSALIAMGSSLFGKHKPVWRSTFEKLKQFPRDEYWRKLR</sequence>
<keyword evidence="5" id="KW-0472">Membrane</keyword>
<dbReference type="PROSITE" id="PS50104">
    <property type="entry name" value="TIR"/>
    <property type="match status" value="1"/>
</dbReference>
<keyword evidence="2" id="KW-0433">Leucine-rich repeat</keyword>
<dbReference type="PANTHER" id="PTHR11017:SF385">
    <property type="entry name" value="DISEASE RESISTANCE PROTEIN (TIR-NBS-LRR CLASS)-RELATED"/>
    <property type="match status" value="1"/>
</dbReference>
<keyword evidence="8" id="KW-1185">Reference proteome</keyword>
<dbReference type="Pfam" id="PF01582">
    <property type="entry name" value="TIR"/>
    <property type="match status" value="1"/>
</dbReference>
<dbReference type="GO" id="GO:0043531">
    <property type="term" value="F:ADP binding"/>
    <property type="evidence" value="ECO:0007669"/>
    <property type="project" value="InterPro"/>
</dbReference>
<dbReference type="Proteomes" id="UP001291623">
    <property type="component" value="Unassembled WGS sequence"/>
</dbReference>
<dbReference type="EMBL" id="JAVYJV010000022">
    <property type="protein sequence ID" value="KAK4340883.1"/>
    <property type="molecule type" value="Genomic_DNA"/>
</dbReference>
<dbReference type="SUPFAM" id="SSF52540">
    <property type="entry name" value="P-loop containing nucleoside triphosphate hydrolases"/>
    <property type="match status" value="1"/>
</dbReference>
<evidence type="ECO:0000256" key="2">
    <source>
        <dbReference type="ARBA" id="ARBA00022614"/>
    </source>
</evidence>
<comment type="subcellular location">
    <subcellularLocation>
        <location evidence="1">Membrane</location>
        <topology evidence="1">Peripheral membrane protein</topology>
    </subcellularLocation>
</comment>
<gene>
    <name evidence="7" type="ORF">RND71_039384</name>
</gene>
<protein>
    <recommendedName>
        <fullName evidence="6">TIR domain-containing protein</fullName>
    </recommendedName>
</protein>
<dbReference type="Gene3D" id="3.40.50.10140">
    <property type="entry name" value="Toll/interleukin-1 receptor homology (TIR) domain"/>
    <property type="match status" value="1"/>
</dbReference>
<dbReference type="SUPFAM" id="SSF52200">
    <property type="entry name" value="Toll/Interleukin receptor TIR domain"/>
    <property type="match status" value="1"/>
</dbReference>
<evidence type="ECO:0000259" key="6">
    <source>
        <dbReference type="PROSITE" id="PS50104"/>
    </source>
</evidence>
<dbReference type="Gene3D" id="3.40.50.300">
    <property type="entry name" value="P-loop containing nucleotide triphosphate hydrolases"/>
    <property type="match status" value="1"/>
</dbReference>
<dbReference type="Gene3D" id="1.10.8.430">
    <property type="entry name" value="Helical domain of apoptotic protease-activating factors"/>
    <property type="match status" value="1"/>
</dbReference>
<dbReference type="FunFam" id="3.40.50.10140:FF:000007">
    <property type="entry name" value="Disease resistance protein (TIR-NBS-LRR class)"/>
    <property type="match status" value="1"/>
</dbReference>
<dbReference type="GO" id="GO:0007165">
    <property type="term" value="P:signal transduction"/>
    <property type="evidence" value="ECO:0007669"/>
    <property type="project" value="InterPro"/>
</dbReference>
<dbReference type="Pfam" id="PF00931">
    <property type="entry name" value="NB-ARC"/>
    <property type="match status" value="1"/>
</dbReference>
<feature type="domain" description="TIR" evidence="6">
    <location>
        <begin position="21"/>
        <end position="184"/>
    </location>
</feature>
<dbReference type="AlphaFoldDB" id="A0AAE1UQL4"/>
<dbReference type="InterPro" id="IPR042197">
    <property type="entry name" value="Apaf_helical"/>
</dbReference>
<dbReference type="InterPro" id="IPR000157">
    <property type="entry name" value="TIR_dom"/>
</dbReference>
<dbReference type="PANTHER" id="PTHR11017">
    <property type="entry name" value="LEUCINE-RICH REPEAT-CONTAINING PROTEIN"/>
    <property type="match status" value="1"/>
</dbReference>
<evidence type="ECO:0000256" key="5">
    <source>
        <dbReference type="ARBA" id="ARBA00023136"/>
    </source>
</evidence>
<accession>A0AAE1UQL4</accession>
<dbReference type="SMART" id="SM00255">
    <property type="entry name" value="TIR"/>
    <property type="match status" value="1"/>
</dbReference>
<organism evidence="7 8">
    <name type="scientific">Anisodus tanguticus</name>
    <dbReference type="NCBI Taxonomy" id="243964"/>
    <lineage>
        <taxon>Eukaryota</taxon>
        <taxon>Viridiplantae</taxon>
        <taxon>Streptophyta</taxon>
        <taxon>Embryophyta</taxon>
        <taxon>Tracheophyta</taxon>
        <taxon>Spermatophyta</taxon>
        <taxon>Magnoliopsida</taxon>
        <taxon>eudicotyledons</taxon>
        <taxon>Gunneridae</taxon>
        <taxon>Pentapetalae</taxon>
        <taxon>asterids</taxon>
        <taxon>lamiids</taxon>
        <taxon>Solanales</taxon>
        <taxon>Solanaceae</taxon>
        <taxon>Solanoideae</taxon>
        <taxon>Hyoscyameae</taxon>
        <taxon>Anisodus</taxon>
    </lineage>
</organism>
<name>A0AAE1UQL4_9SOLA</name>
<keyword evidence="3" id="KW-0520">NAD</keyword>
<dbReference type="GO" id="GO:0005524">
    <property type="term" value="F:ATP binding"/>
    <property type="evidence" value="ECO:0007669"/>
    <property type="project" value="UniProtKB-KW"/>
</dbReference>
<dbReference type="GO" id="GO:0006952">
    <property type="term" value="P:defense response"/>
    <property type="evidence" value="ECO:0007669"/>
    <property type="project" value="InterPro"/>
</dbReference>
<dbReference type="GO" id="GO:0016020">
    <property type="term" value="C:membrane"/>
    <property type="evidence" value="ECO:0007669"/>
    <property type="project" value="UniProtKB-SubCell"/>
</dbReference>
<evidence type="ECO:0000256" key="3">
    <source>
        <dbReference type="ARBA" id="ARBA00023027"/>
    </source>
</evidence>
<evidence type="ECO:0000313" key="7">
    <source>
        <dbReference type="EMBL" id="KAK4340883.1"/>
    </source>
</evidence>
<proteinExistence type="predicted"/>